<evidence type="ECO:0000313" key="4">
    <source>
        <dbReference type="Proteomes" id="UP000694553"/>
    </source>
</evidence>
<protein>
    <submittedName>
        <fullName evidence="3">Uncharacterized protein</fullName>
    </submittedName>
</protein>
<dbReference type="Proteomes" id="UP000694553">
    <property type="component" value="Unassembled WGS sequence"/>
</dbReference>
<proteinExistence type="inferred from homology"/>
<reference evidence="3" key="2">
    <citation type="submission" date="2025-08" db="UniProtKB">
        <authorList>
            <consortium name="Ensembl"/>
        </authorList>
    </citation>
    <scope>IDENTIFICATION</scope>
</reference>
<dbReference type="Gene3D" id="3.40.50.10470">
    <property type="entry name" value="Translation initiation factor eif-2b, domain 2"/>
    <property type="match status" value="1"/>
</dbReference>
<dbReference type="InterPro" id="IPR037171">
    <property type="entry name" value="NagB/RpiA_transferase-like"/>
</dbReference>
<evidence type="ECO:0000256" key="1">
    <source>
        <dbReference type="ARBA" id="ARBA00007251"/>
    </source>
</evidence>
<sequence length="61" mass="6408">VSMAGGGVSVAESLTCPSYVDVWNPAFDVTPHELITGGIITEWGVFAPSEVCRALAERGEQ</sequence>
<dbReference type="SUPFAM" id="SSF100950">
    <property type="entry name" value="NagB/RpiA/CoA transferase-like"/>
    <property type="match status" value="1"/>
</dbReference>
<evidence type="ECO:0000256" key="2">
    <source>
        <dbReference type="RuleBase" id="RU003814"/>
    </source>
</evidence>
<dbReference type="AlphaFoldDB" id="A0A8U7NT44"/>
<evidence type="ECO:0000313" key="3">
    <source>
        <dbReference type="Ensembl" id="ENSCMUP00000029253.1"/>
    </source>
</evidence>
<reference evidence="4" key="1">
    <citation type="submission" date="2019-10" db="EMBL/GenBank/DDBJ databases">
        <title>Corvus moneduloides (New Caledonian crow) genome, bCorMon1, primary haplotype.</title>
        <authorList>
            <person name="Rutz C."/>
            <person name="Fungtammasan C."/>
            <person name="Mountcastle J."/>
            <person name="Formenti G."/>
            <person name="Chow W."/>
            <person name="Howe K."/>
            <person name="Steele M.P."/>
            <person name="Fernandes J."/>
            <person name="Gilbert M.T.P."/>
            <person name="Fedrigo O."/>
            <person name="Jarvis E.D."/>
            <person name="Gemmell N."/>
        </authorList>
    </citation>
    <scope>NUCLEOTIDE SEQUENCE [LARGE SCALE GENOMIC DNA]</scope>
</reference>
<dbReference type="Pfam" id="PF01008">
    <property type="entry name" value="IF-2B"/>
    <property type="match status" value="1"/>
</dbReference>
<accession>A0A8U7NT44</accession>
<keyword evidence="4" id="KW-1185">Reference proteome</keyword>
<reference evidence="3" key="3">
    <citation type="submission" date="2025-09" db="UniProtKB">
        <authorList>
            <consortium name="Ensembl"/>
        </authorList>
    </citation>
    <scope>IDENTIFICATION</scope>
</reference>
<dbReference type="Ensembl" id="ENSCMUT00000033133.1">
    <property type="protein sequence ID" value="ENSCMUP00000029253.1"/>
    <property type="gene ID" value="ENSCMUG00000017230.1"/>
</dbReference>
<name>A0A8U7NT44_CORMO</name>
<dbReference type="InterPro" id="IPR000649">
    <property type="entry name" value="IF-2B-related"/>
</dbReference>
<comment type="similarity">
    <text evidence="1 2">Belongs to the eIF-2B alpha/beta/delta subunits family.</text>
</comment>
<dbReference type="InterPro" id="IPR042529">
    <property type="entry name" value="IF_2B-like_C"/>
</dbReference>
<organism evidence="3 4">
    <name type="scientific">Corvus moneduloides</name>
    <name type="common">New Caledonian crow</name>
    <dbReference type="NCBI Taxonomy" id="1196302"/>
    <lineage>
        <taxon>Eukaryota</taxon>
        <taxon>Metazoa</taxon>
        <taxon>Chordata</taxon>
        <taxon>Craniata</taxon>
        <taxon>Vertebrata</taxon>
        <taxon>Euteleostomi</taxon>
        <taxon>Archelosauria</taxon>
        <taxon>Archosauria</taxon>
        <taxon>Dinosauria</taxon>
        <taxon>Saurischia</taxon>
        <taxon>Theropoda</taxon>
        <taxon>Coelurosauria</taxon>
        <taxon>Aves</taxon>
        <taxon>Neognathae</taxon>
        <taxon>Neoaves</taxon>
        <taxon>Telluraves</taxon>
        <taxon>Australaves</taxon>
        <taxon>Passeriformes</taxon>
        <taxon>Corvoidea</taxon>
        <taxon>Corvidae</taxon>
        <taxon>Corvus</taxon>
    </lineage>
</organism>